<dbReference type="EMBL" id="JACEFI010000005">
    <property type="protein sequence ID" value="KAH0598533.1"/>
    <property type="molecule type" value="Genomic_DNA"/>
</dbReference>
<keyword evidence="6" id="KW-1185">Reference proteome</keyword>
<evidence type="ECO:0000256" key="2">
    <source>
        <dbReference type="SAM" id="MobiDB-lite"/>
    </source>
</evidence>
<dbReference type="Gene3D" id="1.20.1250.20">
    <property type="entry name" value="MFS general substrate transporter like domains"/>
    <property type="match status" value="2"/>
</dbReference>
<evidence type="ECO:0000313" key="6">
    <source>
        <dbReference type="Proteomes" id="UP000764110"/>
    </source>
</evidence>
<keyword evidence="3" id="KW-0472">Membrane</keyword>
<dbReference type="PANTHER" id="PTHR23524">
    <property type="entry name" value="TRANSPORTER, PUTATIVE (AFU_ORTHOLOGUE AFUA_8G04850)-RELATED"/>
    <property type="match status" value="1"/>
</dbReference>
<feature type="transmembrane region" description="Helical" evidence="3">
    <location>
        <begin position="373"/>
        <end position="393"/>
    </location>
</feature>
<sequence>MYGSTAIDIYMTLVYGVLISMLIEKKQGPTPSPTTTKQFRATDIQITMTQPNPPASIHTVRQRDKLTPELALAQTPVPVPSQPADVLVEVAATALCYSELTWVSQNPQFFAPDKEPVPGQGMSGTVVQDGPGSSSSFKPGDQVFCRIDAYRRCQTDSDYSVNITILSDSVSFVITDLIGQKKNVGDVVGTLGFADEIVALVACPTWGLISDRLGVRWVAVMGYAVIGLALVLFVQAKNVYPQLLLARIFFAVGASAAATMVTAILPSLTDEGDLSDGRSPSRYKPNQRLSVAFSVESEATITPERYTRSLSNDSRSSRQQQDAVAKSAKPSALAGLVGLFTGCGALVALSLFLPLPARFGDIDGVTPGQAVSYSFYVVGAVSLAVALFVFIGLRNLKGEEGKGWTVLFGISERDAYARLGENGEDRTQRQKTIPYLHLMKDSVLLGFADSRIALGYIGGFVARASTVAISLFIPLYINTFFISNGFCQGSPNDPSPELKKECRAAYVLSSILTGVAQLMGLVCAPVFGYLSGRAGRVNYPVVVATVFGMIGYLMLPQLSSPEFKNIDDRGGTPFIFLVVALIGVSQIGAIVCSLGSLGQGVIAVELPRSVRREPSIAPGEDESAESEPLMRRSTNEDSASRVRLKGSIAGVYSLCGGAAILLLTKLGGVLFDSVSRGAPFYMMAIFNGALLVASLCMDASQAFATANQGRGH</sequence>
<organism evidence="5 6">
    <name type="scientific">Metarhizium humberi</name>
    <dbReference type="NCBI Taxonomy" id="2596975"/>
    <lineage>
        <taxon>Eukaryota</taxon>
        <taxon>Fungi</taxon>
        <taxon>Dikarya</taxon>
        <taxon>Ascomycota</taxon>
        <taxon>Pezizomycotina</taxon>
        <taxon>Sordariomycetes</taxon>
        <taxon>Hypocreomycetidae</taxon>
        <taxon>Hypocreales</taxon>
        <taxon>Clavicipitaceae</taxon>
        <taxon>Metarhizium</taxon>
    </lineage>
</organism>
<keyword evidence="3" id="KW-1133">Transmembrane helix</keyword>
<dbReference type="GO" id="GO:0016020">
    <property type="term" value="C:membrane"/>
    <property type="evidence" value="ECO:0007669"/>
    <property type="project" value="UniProtKB-SubCell"/>
</dbReference>
<protein>
    <recommendedName>
        <fullName evidence="4">Alcohol dehydrogenase-like N-terminal domain-containing protein</fullName>
    </recommendedName>
</protein>
<dbReference type="Pfam" id="PF08240">
    <property type="entry name" value="ADH_N"/>
    <property type="match status" value="1"/>
</dbReference>
<dbReference type="AlphaFoldDB" id="A0A9P8S9K6"/>
<comment type="caution">
    <text evidence="5">The sequence shown here is derived from an EMBL/GenBank/DDBJ whole genome shotgun (WGS) entry which is preliminary data.</text>
</comment>
<comment type="subcellular location">
    <subcellularLocation>
        <location evidence="1">Membrane</location>
        <topology evidence="1">Multi-pass membrane protein</topology>
    </subcellularLocation>
</comment>
<feature type="transmembrane region" description="Helical" evidence="3">
    <location>
        <begin position="575"/>
        <end position="604"/>
    </location>
</feature>
<accession>A0A9P8S9K6</accession>
<reference evidence="5 6" key="1">
    <citation type="submission" date="2020-07" db="EMBL/GenBank/DDBJ databases">
        <title>Metarhizium humberi genome.</title>
        <authorList>
            <person name="Lysoe E."/>
        </authorList>
    </citation>
    <scope>NUCLEOTIDE SEQUENCE [LARGE SCALE GENOMIC DNA]</scope>
    <source>
        <strain evidence="5 6">ESALQ1638</strain>
    </source>
</reference>
<dbReference type="InterPro" id="IPR011032">
    <property type="entry name" value="GroES-like_sf"/>
</dbReference>
<evidence type="ECO:0000256" key="1">
    <source>
        <dbReference type="ARBA" id="ARBA00004141"/>
    </source>
</evidence>
<dbReference type="GO" id="GO:0022857">
    <property type="term" value="F:transmembrane transporter activity"/>
    <property type="evidence" value="ECO:0007669"/>
    <property type="project" value="InterPro"/>
</dbReference>
<feature type="transmembrane region" description="Helical" evidence="3">
    <location>
        <begin position="503"/>
        <end position="530"/>
    </location>
</feature>
<feature type="transmembrane region" description="Helical" evidence="3">
    <location>
        <begin position="217"/>
        <end position="236"/>
    </location>
</feature>
<feature type="domain" description="Alcohol dehydrogenase-like N-terminal" evidence="4">
    <location>
        <begin position="83"/>
        <end position="155"/>
    </location>
</feature>
<dbReference type="Proteomes" id="UP000764110">
    <property type="component" value="Unassembled WGS sequence"/>
</dbReference>
<dbReference type="Gene3D" id="3.90.180.10">
    <property type="entry name" value="Medium-chain alcohol dehydrogenases, catalytic domain"/>
    <property type="match status" value="1"/>
</dbReference>
<gene>
    <name evidence="5" type="ORF">MHUMG1_03833</name>
</gene>
<feature type="transmembrane region" description="Helical" evidence="3">
    <location>
        <begin position="651"/>
        <end position="671"/>
    </location>
</feature>
<feature type="transmembrane region" description="Helical" evidence="3">
    <location>
        <begin position="332"/>
        <end position="353"/>
    </location>
</feature>
<dbReference type="InterPro" id="IPR036259">
    <property type="entry name" value="MFS_trans_sf"/>
</dbReference>
<dbReference type="PANTHER" id="PTHR23524:SF1">
    <property type="entry name" value="MRH DOMAIN-CONTAINING PROTEIN-RELATED"/>
    <property type="match status" value="1"/>
</dbReference>
<evidence type="ECO:0000259" key="4">
    <source>
        <dbReference type="Pfam" id="PF08240"/>
    </source>
</evidence>
<feature type="compositionally biased region" description="Basic and acidic residues" evidence="2">
    <location>
        <begin position="628"/>
        <end position="638"/>
    </location>
</feature>
<evidence type="ECO:0000256" key="3">
    <source>
        <dbReference type="SAM" id="Phobius"/>
    </source>
</evidence>
<feature type="region of interest" description="Disordered" evidence="2">
    <location>
        <begin position="613"/>
        <end position="638"/>
    </location>
</feature>
<feature type="transmembrane region" description="Helical" evidence="3">
    <location>
        <begin position="677"/>
        <end position="697"/>
    </location>
</feature>
<feature type="transmembrane region" description="Helical" evidence="3">
    <location>
        <begin position="248"/>
        <end position="268"/>
    </location>
</feature>
<name>A0A9P8S9K6_9HYPO</name>
<proteinExistence type="predicted"/>
<dbReference type="InterPro" id="IPR011701">
    <property type="entry name" value="MFS"/>
</dbReference>
<dbReference type="Pfam" id="PF07690">
    <property type="entry name" value="MFS_1"/>
    <property type="match status" value="2"/>
</dbReference>
<feature type="transmembrane region" description="Helical" evidence="3">
    <location>
        <begin position="537"/>
        <end position="555"/>
    </location>
</feature>
<evidence type="ECO:0000313" key="5">
    <source>
        <dbReference type="EMBL" id="KAH0598533.1"/>
    </source>
</evidence>
<keyword evidence="3" id="KW-0812">Transmembrane</keyword>
<dbReference type="SUPFAM" id="SSF50129">
    <property type="entry name" value="GroES-like"/>
    <property type="match status" value="1"/>
</dbReference>
<dbReference type="SUPFAM" id="SSF103473">
    <property type="entry name" value="MFS general substrate transporter"/>
    <property type="match status" value="2"/>
</dbReference>
<feature type="transmembrane region" description="Helical" evidence="3">
    <location>
        <begin position="460"/>
        <end position="483"/>
    </location>
</feature>
<dbReference type="InterPro" id="IPR013154">
    <property type="entry name" value="ADH-like_N"/>
</dbReference>